<evidence type="ECO:0000256" key="2">
    <source>
        <dbReference type="ARBA" id="ARBA00022540"/>
    </source>
</evidence>
<dbReference type="GO" id="GO:0016281">
    <property type="term" value="C:eukaryotic translation initiation factor 4F complex"/>
    <property type="evidence" value="ECO:0007669"/>
    <property type="project" value="TreeGrafter"/>
</dbReference>
<dbReference type="PANTHER" id="PTHR23253">
    <property type="entry name" value="EUKARYOTIC TRANSLATION INITIATION FACTOR 4 GAMMA"/>
    <property type="match status" value="1"/>
</dbReference>
<evidence type="ECO:0000256" key="3">
    <source>
        <dbReference type="ARBA" id="ARBA00022917"/>
    </source>
</evidence>
<dbReference type="Pfam" id="PF02854">
    <property type="entry name" value="MIF4G"/>
    <property type="match status" value="1"/>
</dbReference>
<feature type="domain" description="MIF4G" evidence="4">
    <location>
        <begin position="34"/>
        <end position="159"/>
    </location>
</feature>
<dbReference type="EMBL" id="LAVV01001568">
    <property type="protein sequence ID" value="KNZ63457.1"/>
    <property type="molecule type" value="Genomic_DNA"/>
</dbReference>
<dbReference type="GO" id="GO:0003729">
    <property type="term" value="F:mRNA binding"/>
    <property type="evidence" value="ECO:0007669"/>
    <property type="project" value="TreeGrafter"/>
</dbReference>
<dbReference type="SUPFAM" id="SSF48371">
    <property type="entry name" value="ARM repeat"/>
    <property type="match status" value="1"/>
</dbReference>
<accession>A0A0L6VS61</accession>
<dbReference type="GO" id="GO:0003743">
    <property type="term" value="F:translation initiation factor activity"/>
    <property type="evidence" value="ECO:0007669"/>
    <property type="project" value="UniProtKB-KW"/>
</dbReference>
<reference evidence="5 6" key="1">
    <citation type="submission" date="2015-08" db="EMBL/GenBank/DDBJ databases">
        <title>Next Generation Sequencing and Analysis of the Genome of Puccinia sorghi L Schw, the Causal Agent of Maize Common Rust.</title>
        <authorList>
            <person name="Rochi L."/>
            <person name="Burguener G."/>
            <person name="Darino M."/>
            <person name="Turjanski A."/>
            <person name="Kreff E."/>
            <person name="Dieguez M.J."/>
            <person name="Sacco F."/>
        </authorList>
    </citation>
    <scope>NUCLEOTIDE SEQUENCE [LARGE SCALE GENOMIC DNA]</scope>
    <source>
        <strain evidence="5 6">RO10H11247</strain>
    </source>
</reference>
<dbReference type="STRING" id="27349.A0A0L6VS61"/>
<proteinExistence type="inferred from homology"/>
<comment type="caution">
    <text evidence="5">The sequence shown here is derived from an EMBL/GenBank/DDBJ whole genome shotgun (WGS) entry which is preliminary data.</text>
</comment>
<keyword evidence="6" id="KW-1185">Reference proteome</keyword>
<evidence type="ECO:0000313" key="6">
    <source>
        <dbReference type="Proteomes" id="UP000037035"/>
    </source>
</evidence>
<dbReference type="PANTHER" id="PTHR23253:SF9">
    <property type="entry name" value="EUKARYOTIC TRANSLATION INITIATION FACTOR 4 GAMMA 2"/>
    <property type="match status" value="1"/>
</dbReference>
<dbReference type="InterPro" id="IPR016024">
    <property type="entry name" value="ARM-type_fold"/>
</dbReference>
<dbReference type="Gene3D" id="1.25.40.180">
    <property type="match status" value="1"/>
</dbReference>
<sequence length="162" mass="18175">QPMKPIDQRFIPSFLAGSGRQQSTWRSAVPEISAERCQEDYELGWSKREDLAAAAAGKAADDAVKQAANDNFLKSQATGSWTVWFIGELFKLDMLTEQIMHECIKKLLSNIETPEEEDIESLSRLMMTVGGLLNHKKAISHMNIFFSRIQNMFNSSNLSSCA</sequence>
<evidence type="ECO:0000313" key="5">
    <source>
        <dbReference type="EMBL" id="KNZ63457.1"/>
    </source>
</evidence>
<keyword evidence="2" id="KW-0396">Initiation factor</keyword>
<gene>
    <name evidence="5" type="ORF">VP01_11411g1</name>
</gene>
<dbReference type="InterPro" id="IPR003890">
    <property type="entry name" value="MIF4G-like_typ-3"/>
</dbReference>
<dbReference type="OrthoDB" id="2507574at2759"/>
<dbReference type="AlphaFoldDB" id="A0A0L6VS61"/>
<evidence type="ECO:0000256" key="1">
    <source>
        <dbReference type="ARBA" id="ARBA00005775"/>
    </source>
</evidence>
<name>A0A0L6VS61_9BASI</name>
<dbReference type="Proteomes" id="UP000037035">
    <property type="component" value="Unassembled WGS sequence"/>
</dbReference>
<dbReference type="VEuPathDB" id="FungiDB:VP01_11411g1"/>
<feature type="non-terminal residue" evidence="5">
    <location>
        <position position="1"/>
    </location>
</feature>
<evidence type="ECO:0000259" key="4">
    <source>
        <dbReference type="Pfam" id="PF02854"/>
    </source>
</evidence>
<keyword evidence="3" id="KW-0648">Protein biosynthesis</keyword>
<protein>
    <recommendedName>
        <fullName evidence="4">MIF4G domain-containing protein</fullName>
    </recommendedName>
</protein>
<comment type="similarity">
    <text evidence="1">Belongs to the eukaryotic initiation factor 4G family.</text>
</comment>
<organism evidence="5 6">
    <name type="scientific">Puccinia sorghi</name>
    <dbReference type="NCBI Taxonomy" id="27349"/>
    <lineage>
        <taxon>Eukaryota</taxon>
        <taxon>Fungi</taxon>
        <taxon>Dikarya</taxon>
        <taxon>Basidiomycota</taxon>
        <taxon>Pucciniomycotina</taxon>
        <taxon>Pucciniomycetes</taxon>
        <taxon>Pucciniales</taxon>
        <taxon>Pucciniaceae</taxon>
        <taxon>Puccinia</taxon>
    </lineage>
</organism>